<sequence length="81" mass="8591">MRICGPAEQPASAPLNPRRRHRRGGGGGAELCSPHRRIPIRSQITARSKPEIFFSSLAAEDIPAPVQVAAPVLGDNGEPSL</sequence>
<dbReference type="AlphaFoldDB" id="A0A0E0P272"/>
<dbReference type="HOGENOM" id="CLU_2578041_0_0_1"/>
<evidence type="ECO:0000256" key="1">
    <source>
        <dbReference type="SAM" id="MobiDB-lite"/>
    </source>
</evidence>
<proteinExistence type="predicted"/>
<dbReference type="OMA" id="CSPHRRI"/>
<dbReference type="Gramene" id="ORUFI03G38010.1">
    <property type="protein sequence ID" value="ORUFI03G38010.1"/>
    <property type="gene ID" value="ORUFI03G38010"/>
</dbReference>
<organism evidence="2 3">
    <name type="scientific">Oryza rufipogon</name>
    <name type="common">Brownbeard rice</name>
    <name type="synonym">Asian wild rice</name>
    <dbReference type="NCBI Taxonomy" id="4529"/>
    <lineage>
        <taxon>Eukaryota</taxon>
        <taxon>Viridiplantae</taxon>
        <taxon>Streptophyta</taxon>
        <taxon>Embryophyta</taxon>
        <taxon>Tracheophyta</taxon>
        <taxon>Spermatophyta</taxon>
        <taxon>Magnoliopsida</taxon>
        <taxon>Liliopsida</taxon>
        <taxon>Poales</taxon>
        <taxon>Poaceae</taxon>
        <taxon>BOP clade</taxon>
        <taxon>Oryzoideae</taxon>
        <taxon>Oryzeae</taxon>
        <taxon>Oryzinae</taxon>
        <taxon>Oryza</taxon>
    </lineage>
</organism>
<reference evidence="3" key="1">
    <citation type="submission" date="2013-06" db="EMBL/GenBank/DDBJ databases">
        <authorList>
            <person name="Zhao Q."/>
        </authorList>
    </citation>
    <scope>NUCLEOTIDE SEQUENCE</scope>
    <source>
        <strain evidence="3">cv. W1943</strain>
    </source>
</reference>
<dbReference type="EnsemblPlants" id="ORUFI03G38010.1">
    <property type="protein sequence ID" value="ORUFI03G38010.1"/>
    <property type="gene ID" value="ORUFI03G38010"/>
</dbReference>
<reference evidence="2" key="2">
    <citation type="submission" date="2015-06" db="UniProtKB">
        <authorList>
            <consortium name="EnsemblPlants"/>
        </authorList>
    </citation>
    <scope>IDENTIFICATION</scope>
</reference>
<name>A0A0E0P272_ORYRU</name>
<evidence type="ECO:0000313" key="3">
    <source>
        <dbReference type="Proteomes" id="UP000008022"/>
    </source>
</evidence>
<accession>A0A0E0P272</accession>
<protein>
    <submittedName>
        <fullName evidence="2">Uncharacterized protein</fullName>
    </submittedName>
</protein>
<evidence type="ECO:0000313" key="2">
    <source>
        <dbReference type="EnsemblPlants" id="ORUFI03G38010.1"/>
    </source>
</evidence>
<keyword evidence="3" id="KW-1185">Reference proteome</keyword>
<dbReference type="Proteomes" id="UP000008022">
    <property type="component" value="Unassembled WGS sequence"/>
</dbReference>
<feature type="region of interest" description="Disordered" evidence="1">
    <location>
        <begin position="1"/>
        <end position="36"/>
    </location>
</feature>